<dbReference type="GO" id="GO:0004640">
    <property type="term" value="F:phosphoribosylanthranilate isomerase activity"/>
    <property type="evidence" value="ECO:0007669"/>
    <property type="project" value="UniProtKB-UniRule"/>
</dbReference>
<name>A0A096BB37_9BURK</name>
<gene>
    <name evidence="9" type="primary">trpF</name>
    <name evidence="11" type="ORF">HMPREF2130_07335</name>
</gene>
<comment type="catalytic activity">
    <reaction evidence="1 9">
        <text>N-(5-phospho-beta-D-ribosyl)anthranilate = 1-(2-carboxyphenylamino)-1-deoxy-D-ribulose 5-phosphate</text>
        <dbReference type="Rhea" id="RHEA:21540"/>
        <dbReference type="ChEBI" id="CHEBI:18277"/>
        <dbReference type="ChEBI" id="CHEBI:58613"/>
        <dbReference type="EC" id="5.3.1.24"/>
    </reaction>
</comment>
<comment type="similarity">
    <text evidence="9">Belongs to the TrpF family.</text>
</comment>
<evidence type="ECO:0000256" key="4">
    <source>
        <dbReference type="ARBA" id="ARBA00022272"/>
    </source>
</evidence>
<evidence type="ECO:0000256" key="1">
    <source>
        <dbReference type="ARBA" id="ARBA00001164"/>
    </source>
</evidence>
<dbReference type="InterPro" id="IPR011060">
    <property type="entry name" value="RibuloseP-bd_barrel"/>
</dbReference>
<dbReference type="OrthoDB" id="9796196at2"/>
<evidence type="ECO:0000259" key="10">
    <source>
        <dbReference type="Pfam" id="PF00697"/>
    </source>
</evidence>
<dbReference type="CDD" id="cd00405">
    <property type="entry name" value="PRAI"/>
    <property type="match status" value="1"/>
</dbReference>
<dbReference type="InterPro" id="IPR013785">
    <property type="entry name" value="Aldolase_TIM"/>
</dbReference>
<dbReference type="RefSeq" id="WP_026156799.1">
    <property type="nucleotide sequence ID" value="NZ_JRNI01000027.1"/>
</dbReference>
<keyword evidence="8 9" id="KW-0413">Isomerase</keyword>
<evidence type="ECO:0000313" key="12">
    <source>
        <dbReference type="Proteomes" id="UP000029629"/>
    </source>
</evidence>
<dbReference type="EMBL" id="JRNI01000027">
    <property type="protein sequence ID" value="KGF30369.1"/>
    <property type="molecule type" value="Genomic_DNA"/>
</dbReference>
<evidence type="ECO:0000256" key="3">
    <source>
        <dbReference type="ARBA" id="ARBA00012572"/>
    </source>
</evidence>
<feature type="domain" description="N-(5'phosphoribosyl) anthranilate isomerase (PRAI)" evidence="10">
    <location>
        <begin position="8"/>
        <end position="209"/>
    </location>
</feature>
<evidence type="ECO:0000256" key="5">
    <source>
        <dbReference type="ARBA" id="ARBA00022605"/>
    </source>
</evidence>
<dbReference type="AlphaFoldDB" id="A0A096BB37"/>
<dbReference type="NCBIfam" id="NF002298">
    <property type="entry name" value="PRK01222.1-4"/>
    <property type="match status" value="1"/>
</dbReference>
<evidence type="ECO:0000256" key="8">
    <source>
        <dbReference type="ARBA" id="ARBA00023235"/>
    </source>
</evidence>
<keyword evidence="6 9" id="KW-0822">Tryptophan biosynthesis</keyword>
<accession>A0A096BB37</accession>
<evidence type="ECO:0000256" key="2">
    <source>
        <dbReference type="ARBA" id="ARBA00004664"/>
    </source>
</evidence>
<dbReference type="Gene3D" id="3.20.20.70">
    <property type="entry name" value="Aldolase class I"/>
    <property type="match status" value="1"/>
</dbReference>
<sequence>MSYRTRIKFCGMTHPDDIQQAVDLGVDALGFILYPKSKRALSFEQLKLLVAKVPVWVSSVVLLVNPEVDEVRRVITEIKPDYLQFHGDESAEFCEQFNYPYLRAIRVGAPGISTPEEIAHVTAQYQQAKAFIFDAYSQGYGGAGISFDADLLNVVREQQAKDKIIIAGGLHPQNIRSFVQKYQPFAVDLCSGVESSPGHKDPVKMQRFMSELALGQARLRV</sequence>
<comment type="caution">
    <text evidence="11">The sequence shown here is derived from an EMBL/GenBank/DDBJ whole genome shotgun (WGS) entry which is preliminary data.</text>
</comment>
<dbReference type="InterPro" id="IPR001240">
    <property type="entry name" value="PRAI_dom"/>
</dbReference>
<dbReference type="HAMAP" id="MF_00135">
    <property type="entry name" value="PRAI"/>
    <property type="match status" value="1"/>
</dbReference>
<proteinExistence type="inferred from homology"/>
<dbReference type="EC" id="5.3.1.24" evidence="3 9"/>
<dbReference type="PANTHER" id="PTHR42894">
    <property type="entry name" value="N-(5'-PHOSPHORIBOSYL)ANTHRANILATE ISOMERASE"/>
    <property type="match status" value="1"/>
</dbReference>
<dbReference type="GO" id="GO:0000162">
    <property type="term" value="P:L-tryptophan biosynthetic process"/>
    <property type="evidence" value="ECO:0007669"/>
    <property type="project" value="UniProtKB-UniRule"/>
</dbReference>
<evidence type="ECO:0000256" key="7">
    <source>
        <dbReference type="ARBA" id="ARBA00023141"/>
    </source>
</evidence>
<reference evidence="11 12" key="1">
    <citation type="submission" date="2014-07" db="EMBL/GenBank/DDBJ databases">
        <authorList>
            <person name="McCorrison J."/>
            <person name="Sanka R."/>
            <person name="Torralba M."/>
            <person name="Gillis M."/>
            <person name="Haft D.H."/>
            <person name="Methe B."/>
            <person name="Sutton G."/>
            <person name="Nelson K.E."/>
        </authorList>
    </citation>
    <scope>NUCLEOTIDE SEQUENCE [LARGE SCALE GENOMIC DNA]</scope>
    <source>
        <strain evidence="11 12">DNF00040</strain>
    </source>
</reference>
<keyword evidence="7 9" id="KW-0057">Aromatic amino acid biosynthesis</keyword>
<keyword evidence="5 9" id="KW-0028">Amino-acid biosynthesis</keyword>
<dbReference type="GeneID" id="93427693"/>
<dbReference type="Pfam" id="PF00697">
    <property type="entry name" value="PRAI"/>
    <property type="match status" value="1"/>
</dbReference>
<dbReference type="eggNOG" id="COG0135">
    <property type="taxonomic scope" value="Bacteria"/>
</dbReference>
<dbReference type="InterPro" id="IPR044643">
    <property type="entry name" value="TrpF_fam"/>
</dbReference>
<evidence type="ECO:0000313" key="11">
    <source>
        <dbReference type="EMBL" id="KGF30369.1"/>
    </source>
</evidence>
<protein>
    <recommendedName>
        <fullName evidence="4 9">N-(5'-phosphoribosyl)anthranilate isomerase</fullName>
        <shortName evidence="9">PRAI</shortName>
        <ecNumber evidence="3 9">5.3.1.24</ecNumber>
    </recommendedName>
</protein>
<evidence type="ECO:0000256" key="6">
    <source>
        <dbReference type="ARBA" id="ARBA00022822"/>
    </source>
</evidence>
<dbReference type="UniPathway" id="UPA00035">
    <property type="reaction ID" value="UER00042"/>
</dbReference>
<dbReference type="PANTHER" id="PTHR42894:SF1">
    <property type="entry name" value="N-(5'-PHOSPHORIBOSYL)ANTHRANILATE ISOMERASE"/>
    <property type="match status" value="1"/>
</dbReference>
<organism evidence="11 12">
    <name type="scientific">Oligella urethralis DNF00040</name>
    <dbReference type="NCBI Taxonomy" id="1401065"/>
    <lineage>
        <taxon>Bacteria</taxon>
        <taxon>Pseudomonadati</taxon>
        <taxon>Pseudomonadota</taxon>
        <taxon>Betaproteobacteria</taxon>
        <taxon>Burkholderiales</taxon>
        <taxon>Alcaligenaceae</taxon>
        <taxon>Oligella</taxon>
    </lineage>
</organism>
<comment type="pathway">
    <text evidence="2 9">Amino-acid biosynthesis; L-tryptophan biosynthesis; L-tryptophan from chorismate: step 3/5.</text>
</comment>
<dbReference type="SUPFAM" id="SSF51366">
    <property type="entry name" value="Ribulose-phoshate binding barrel"/>
    <property type="match status" value="1"/>
</dbReference>
<dbReference type="Proteomes" id="UP000029629">
    <property type="component" value="Unassembled WGS sequence"/>
</dbReference>
<evidence type="ECO:0000256" key="9">
    <source>
        <dbReference type="HAMAP-Rule" id="MF_00135"/>
    </source>
</evidence>
<keyword evidence="12" id="KW-1185">Reference proteome</keyword>